<keyword evidence="7" id="KW-1185">Reference proteome</keyword>
<organism evidence="6 7">
    <name type="scientific">Moelleriella libera RCEF 2490</name>
    <dbReference type="NCBI Taxonomy" id="1081109"/>
    <lineage>
        <taxon>Eukaryota</taxon>
        <taxon>Fungi</taxon>
        <taxon>Dikarya</taxon>
        <taxon>Ascomycota</taxon>
        <taxon>Pezizomycotina</taxon>
        <taxon>Sordariomycetes</taxon>
        <taxon>Hypocreomycetidae</taxon>
        <taxon>Hypocreales</taxon>
        <taxon>Clavicipitaceae</taxon>
        <taxon>Moelleriella</taxon>
    </lineage>
</organism>
<dbReference type="Proteomes" id="UP000078544">
    <property type="component" value="Unassembled WGS sequence"/>
</dbReference>
<dbReference type="PANTHER" id="PTHR47706:SF5">
    <property type="entry name" value="ISOFLAVONE REDUCTASE"/>
    <property type="match status" value="1"/>
</dbReference>
<dbReference type="SUPFAM" id="SSF51735">
    <property type="entry name" value="NAD(P)-binding Rossmann-fold domains"/>
    <property type="match status" value="1"/>
</dbReference>
<evidence type="ECO:0000256" key="3">
    <source>
        <dbReference type="ARBA" id="ARBA00023002"/>
    </source>
</evidence>
<feature type="signal peptide" evidence="4">
    <location>
        <begin position="1"/>
        <end position="26"/>
    </location>
</feature>
<dbReference type="EMBL" id="AZGY01000001">
    <property type="protein sequence ID" value="OAA33550.1"/>
    <property type="molecule type" value="Genomic_DNA"/>
</dbReference>
<comment type="caution">
    <text evidence="6">The sequence shown here is derived from an EMBL/GenBank/DDBJ whole genome shotgun (WGS) entry which is preliminary data.</text>
</comment>
<feature type="chain" id="PRO_5007881131" evidence="4">
    <location>
        <begin position="27"/>
        <end position="321"/>
    </location>
</feature>
<dbReference type="GO" id="GO:0016491">
    <property type="term" value="F:oxidoreductase activity"/>
    <property type="evidence" value="ECO:0007669"/>
    <property type="project" value="UniProtKB-KW"/>
</dbReference>
<evidence type="ECO:0000256" key="4">
    <source>
        <dbReference type="SAM" id="SignalP"/>
    </source>
</evidence>
<evidence type="ECO:0000313" key="7">
    <source>
        <dbReference type="Proteomes" id="UP000078544"/>
    </source>
</evidence>
<accession>A0A166VDU3</accession>
<dbReference type="Gene3D" id="3.40.50.720">
    <property type="entry name" value="NAD(P)-binding Rossmann-like Domain"/>
    <property type="match status" value="1"/>
</dbReference>
<dbReference type="AlphaFoldDB" id="A0A166VDU3"/>
<dbReference type="OrthoDB" id="419598at2759"/>
<name>A0A166VDU3_9HYPO</name>
<evidence type="ECO:0000313" key="6">
    <source>
        <dbReference type="EMBL" id="OAA33550.1"/>
    </source>
</evidence>
<feature type="domain" description="NAD(P)-binding" evidence="5">
    <location>
        <begin position="10"/>
        <end position="145"/>
    </location>
</feature>
<gene>
    <name evidence="6" type="ORF">AAL_01015</name>
</gene>
<protein>
    <submittedName>
        <fullName evidence="6">Isoflavone reductase family protein</fullName>
    </submittedName>
</protein>
<dbReference type="PANTHER" id="PTHR47706">
    <property type="entry name" value="NMRA-LIKE FAMILY PROTEIN"/>
    <property type="match status" value="1"/>
</dbReference>
<dbReference type="Pfam" id="PF13460">
    <property type="entry name" value="NAD_binding_10"/>
    <property type="match status" value="1"/>
</dbReference>
<sequence length="321" mass="36155">MMRIAIAGGGGLGYLLAFQLSQAANAYNVVVLSRTARPEFGQLDVQLHVVDYSDADSLIFALRGVDVAISTVSGDEQLHLINAAGHARVRKFVPSEFEGTLTERPRRPLPDPLDRGSARARHLLDQWERSSRMRYTIFSCGVFMESFHPGGLGFLNIGYGSNVSGAGDYLLDINNCTAEYARYNSAGRTVRLCLTSVSDLVRFIVAALDLGPRSWPREFTMRGDRLSVFEVVETCSRARNALFNHCPRQHDELENLKNFCIQTGDDNRAAFYQRLVATTEGRYDFSRASLNEALIRNRHLDFQPMTLSQWLTNMWQSLYER</sequence>
<keyword evidence="2" id="KW-0521">NADP</keyword>
<evidence type="ECO:0000259" key="5">
    <source>
        <dbReference type="Pfam" id="PF13460"/>
    </source>
</evidence>
<comment type="similarity">
    <text evidence="1">Belongs to the NmrA-type oxidoreductase family. Isoflavone reductase subfamily.</text>
</comment>
<keyword evidence="3" id="KW-0560">Oxidoreductase</keyword>
<dbReference type="InterPro" id="IPR016040">
    <property type="entry name" value="NAD(P)-bd_dom"/>
</dbReference>
<reference evidence="6 7" key="1">
    <citation type="journal article" date="2016" name="Genome Biol. Evol.">
        <title>Divergent and convergent evolution of fungal pathogenicity.</title>
        <authorList>
            <person name="Shang Y."/>
            <person name="Xiao G."/>
            <person name="Zheng P."/>
            <person name="Cen K."/>
            <person name="Zhan S."/>
            <person name="Wang C."/>
        </authorList>
    </citation>
    <scope>NUCLEOTIDE SEQUENCE [LARGE SCALE GENOMIC DNA]</scope>
    <source>
        <strain evidence="6 7">RCEF 2490</strain>
    </source>
</reference>
<evidence type="ECO:0000256" key="1">
    <source>
        <dbReference type="ARBA" id="ARBA00005725"/>
    </source>
</evidence>
<dbReference type="InterPro" id="IPR036291">
    <property type="entry name" value="NAD(P)-bd_dom_sf"/>
</dbReference>
<dbReference type="InterPro" id="IPR051609">
    <property type="entry name" value="NmrA/Isoflavone_reductase-like"/>
</dbReference>
<evidence type="ECO:0000256" key="2">
    <source>
        <dbReference type="ARBA" id="ARBA00022857"/>
    </source>
</evidence>
<proteinExistence type="inferred from homology"/>
<keyword evidence="4" id="KW-0732">Signal</keyword>